<reference evidence="4 5" key="1">
    <citation type="submission" date="2020-12" db="EMBL/GenBank/DDBJ databases">
        <title>Metabolic potential, ecology and presence of endohyphal bacteria is reflected in genomic diversity of Mucoromycotina.</title>
        <authorList>
            <person name="Muszewska A."/>
            <person name="Okrasinska A."/>
            <person name="Steczkiewicz K."/>
            <person name="Drgas O."/>
            <person name="Orlowska M."/>
            <person name="Perlinska-Lenart U."/>
            <person name="Aleksandrzak-Piekarczyk T."/>
            <person name="Szatraj K."/>
            <person name="Zielenkiewicz U."/>
            <person name="Pilsyk S."/>
            <person name="Malc E."/>
            <person name="Mieczkowski P."/>
            <person name="Kruszewska J.S."/>
            <person name="Biernat P."/>
            <person name="Pawlowska J."/>
        </authorList>
    </citation>
    <scope>NUCLEOTIDE SEQUENCE [LARGE SCALE GENOMIC DNA]</scope>
    <source>
        <strain evidence="4 5">CBS 142.35</strain>
    </source>
</reference>
<proteinExistence type="inferred from homology"/>
<name>A0A8H7VPK2_9FUNG</name>
<protein>
    <recommendedName>
        <fullName evidence="3">Trichome birefringence-like C-terminal domain-containing protein</fullName>
    </recommendedName>
</protein>
<gene>
    <name evidence="4" type="ORF">INT45_004974</name>
</gene>
<dbReference type="InterPro" id="IPR029962">
    <property type="entry name" value="TBL"/>
</dbReference>
<dbReference type="EMBL" id="JAEPRB010000049">
    <property type="protein sequence ID" value="KAG2224093.1"/>
    <property type="molecule type" value="Genomic_DNA"/>
</dbReference>
<evidence type="ECO:0000313" key="4">
    <source>
        <dbReference type="EMBL" id="KAG2224093.1"/>
    </source>
</evidence>
<dbReference type="PANTHER" id="PTHR32285:SF48">
    <property type="entry name" value="PROTEIN TRICHOME BIREFRINGENCE-LIKE 19"/>
    <property type="match status" value="1"/>
</dbReference>
<dbReference type="InterPro" id="IPR026057">
    <property type="entry name" value="TBL_C"/>
</dbReference>
<keyword evidence="2" id="KW-1133">Transmembrane helix</keyword>
<dbReference type="OrthoDB" id="630188at2759"/>
<feature type="transmembrane region" description="Helical" evidence="2">
    <location>
        <begin position="18"/>
        <end position="37"/>
    </location>
</feature>
<evidence type="ECO:0000313" key="5">
    <source>
        <dbReference type="Proteomes" id="UP000646827"/>
    </source>
</evidence>
<dbReference type="AlphaFoldDB" id="A0A8H7VPK2"/>
<dbReference type="PANTHER" id="PTHR32285">
    <property type="entry name" value="PROTEIN TRICHOME BIREFRINGENCE-LIKE 9-RELATED"/>
    <property type="match status" value="1"/>
</dbReference>
<evidence type="ECO:0000259" key="3">
    <source>
        <dbReference type="Pfam" id="PF13839"/>
    </source>
</evidence>
<evidence type="ECO:0000256" key="2">
    <source>
        <dbReference type="SAM" id="Phobius"/>
    </source>
</evidence>
<feature type="domain" description="Trichome birefringence-like C-terminal" evidence="3">
    <location>
        <begin position="140"/>
        <end position="400"/>
    </location>
</feature>
<accession>A0A8H7VPK2</accession>
<keyword evidence="5" id="KW-1185">Reference proteome</keyword>
<dbReference type="Proteomes" id="UP000646827">
    <property type="component" value="Unassembled WGS sequence"/>
</dbReference>
<keyword evidence="2" id="KW-0472">Membrane</keyword>
<organism evidence="4 5">
    <name type="scientific">Circinella minor</name>
    <dbReference type="NCBI Taxonomy" id="1195481"/>
    <lineage>
        <taxon>Eukaryota</taxon>
        <taxon>Fungi</taxon>
        <taxon>Fungi incertae sedis</taxon>
        <taxon>Mucoromycota</taxon>
        <taxon>Mucoromycotina</taxon>
        <taxon>Mucoromycetes</taxon>
        <taxon>Mucorales</taxon>
        <taxon>Lichtheimiaceae</taxon>
        <taxon>Circinella</taxon>
    </lineage>
</organism>
<keyword evidence="2" id="KW-0812">Transmembrane</keyword>
<comment type="caution">
    <text evidence="4">The sequence shown here is derived from an EMBL/GenBank/DDBJ whole genome shotgun (WGS) entry which is preliminary data.</text>
</comment>
<dbReference type="GO" id="GO:0016413">
    <property type="term" value="F:O-acetyltransferase activity"/>
    <property type="evidence" value="ECO:0007669"/>
    <property type="project" value="InterPro"/>
</dbReference>
<evidence type="ECO:0000256" key="1">
    <source>
        <dbReference type="ARBA" id="ARBA00007727"/>
    </source>
</evidence>
<sequence length="417" mass="48386">MYTSLLQQKLSAERYRPLICLVAIPGLIMLAMLAWSFQNDTAVMLPSTKTMHKKIVYYRGKPLNDDIGENTCSIKEFNKGQWEHEPIKSKDQKSFEKEVGYHCHKKFPHQCYNRNKSELDRNRHIVDYTWKPSECDVLAMDPHALAKHLSEHPLLLIGDSITQLQFESLSCLLGEYLNVPKKSDKALSGGNPQIKVNQLVYKNEQGDKALAIAFIRSDNLVRLGDYKVLDPHEDQGTLLSKGSNHPWRHLIPYFDYIVMNTGPHWRSNFKFGPGRSQEELLKAYTTAMNSVFEALEEDVEPHQRVWLRTTPFGHTECSQYSVPQDTVVKPSKEPFEWNIFEQFNEVYAQLVAKQENDERFQLLDVSFTDYRGDAHSRPDKDCLHFCLPGPVDDWNRLLYHEISKLTYKSYNETINNL</sequence>
<dbReference type="Pfam" id="PF13839">
    <property type="entry name" value="PC-Esterase"/>
    <property type="match status" value="1"/>
</dbReference>
<comment type="similarity">
    <text evidence="1">Belongs to the PC-esterase family. TBL subfamily.</text>
</comment>